<dbReference type="InterPro" id="IPR050129">
    <property type="entry name" value="Zn_alcohol_dh"/>
</dbReference>
<dbReference type="InterPro" id="IPR020843">
    <property type="entry name" value="ER"/>
</dbReference>
<keyword evidence="2 4" id="KW-0862">Zinc</keyword>
<dbReference type="SMART" id="SM00829">
    <property type="entry name" value="PKS_ER"/>
    <property type="match status" value="1"/>
</dbReference>
<dbReference type="RefSeq" id="WP_348266650.1">
    <property type="nucleotide sequence ID" value="NZ_CP121194.1"/>
</dbReference>
<comment type="similarity">
    <text evidence="4">Belongs to the zinc-containing alcohol dehydrogenase family.</text>
</comment>
<evidence type="ECO:0000259" key="5">
    <source>
        <dbReference type="SMART" id="SM00829"/>
    </source>
</evidence>
<comment type="cofactor">
    <cofactor evidence="4">
        <name>Zn(2+)</name>
        <dbReference type="ChEBI" id="CHEBI:29105"/>
    </cofactor>
</comment>
<dbReference type="GO" id="GO:0016616">
    <property type="term" value="F:oxidoreductase activity, acting on the CH-OH group of donors, NAD or NADP as acceptor"/>
    <property type="evidence" value="ECO:0007669"/>
    <property type="project" value="UniProtKB-ARBA"/>
</dbReference>
<accession>A0AAU7CW48</accession>
<keyword evidence="3" id="KW-0560">Oxidoreductase</keyword>
<dbReference type="InterPro" id="IPR036291">
    <property type="entry name" value="NAD(P)-bd_dom_sf"/>
</dbReference>
<dbReference type="PROSITE" id="PS00059">
    <property type="entry name" value="ADH_ZINC"/>
    <property type="match status" value="1"/>
</dbReference>
<dbReference type="SUPFAM" id="SSF50129">
    <property type="entry name" value="GroES-like"/>
    <property type="match status" value="1"/>
</dbReference>
<dbReference type="Pfam" id="PF08240">
    <property type="entry name" value="ADH_N"/>
    <property type="match status" value="1"/>
</dbReference>
<dbReference type="PANTHER" id="PTHR43401">
    <property type="entry name" value="L-THREONINE 3-DEHYDROGENASE"/>
    <property type="match status" value="1"/>
</dbReference>
<accession>A0AAU7D4S0</accession>
<dbReference type="EMBL" id="CP121195">
    <property type="protein sequence ID" value="XBH12345.1"/>
    <property type="molecule type" value="Genomic_DNA"/>
</dbReference>
<sequence length="350" mass="36989">MKALLLSEYKNLQLQDLPTPAPGPDDVLVQVAACGICGSDVHGYDGSTGRRIPPIVMGHEAAGVVAAVGSKVSKFAKGDRVTFDSTVYCGECDFCRKGEVNLCDNRQVVGVSCGEFRRNGAFAEYVSVPERILYSLPAALSFAEAAMLEAVSVALHGVHVSEIKGGETALVIGAGMIGLLLLQSARAAGCSRVFVADIDATRLKLAADLGADQTLQLSGTELLDEILRRTEGHGVDVVLEAVGRNETVGSAIDCVRKGGTVTLVGNITPQVTIHLQKVVSRQIRLQGSCASSGEYPEAMQLIAEGKIKVGPLITAVAPLIDGPEWFKRLYVHEPNLMKIVLDPREGAARS</sequence>
<name>A0AAU7CW48_9BACT</name>
<organism evidence="6">
    <name type="scientific">Edaphobacter paludis</name>
    <dbReference type="NCBI Taxonomy" id="3035702"/>
    <lineage>
        <taxon>Bacteria</taxon>
        <taxon>Pseudomonadati</taxon>
        <taxon>Acidobacteriota</taxon>
        <taxon>Terriglobia</taxon>
        <taxon>Terriglobales</taxon>
        <taxon>Acidobacteriaceae</taxon>
        <taxon>Edaphobacter</taxon>
    </lineage>
</organism>
<dbReference type="EMBL" id="CP121194">
    <property type="protein sequence ID" value="XBH09140.1"/>
    <property type="molecule type" value="Genomic_DNA"/>
</dbReference>
<feature type="domain" description="Enoyl reductase (ER)" evidence="5">
    <location>
        <begin position="7"/>
        <end position="341"/>
    </location>
</feature>
<dbReference type="GO" id="GO:0008270">
    <property type="term" value="F:zinc ion binding"/>
    <property type="evidence" value="ECO:0007669"/>
    <property type="project" value="InterPro"/>
</dbReference>
<protein>
    <submittedName>
        <fullName evidence="6">Galactitol-1-phosphate 5-dehydrogenase</fullName>
    </submittedName>
</protein>
<dbReference type="Gene3D" id="3.40.50.720">
    <property type="entry name" value="NAD(P)-binding Rossmann-like Domain"/>
    <property type="match status" value="1"/>
</dbReference>
<dbReference type="AlphaFoldDB" id="A0AAU7CW48"/>
<reference evidence="6" key="1">
    <citation type="submission" date="2023-03" db="EMBL/GenBank/DDBJ databases">
        <title>Edaphobacter sp.</title>
        <authorList>
            <person name="Huber K.J."/>
            <person name="Papendorf J."/>
            <person name="Pilke C."/>
            <person name="Bunk B."/>
            <person name="Sproeer C."/>
            <person name="Pester M."/>
        </authorList>
    </citation>
    <scope>NUCLEOTIDE SEQUENCE</scope>
    <source>
        <strain evidence="6">DSM 109919</strain>
        <strain evidence="7">DSM 109920</strain>
    </source>
</reference>
<evidence type="ECO:0000256" key="3">
    <source>
        <dbReference type="ARBA" id="ARBA00023002"/>
    </source>
</evidence>
<dbReference type="InterPro" id="IPR011032">
    <property type="entry name" value="GroES-like_sf"/>
</dbReference>
<evidence type="ECO:0000256" key="1">
    <source>
        <dbReference type="ARBA" id="ARBA00022723"/>
    </source>
</evidence>
<dbReference type="Pfam" id="PF00107">
    <property type="entry name" value="ADH_zinc_N"/>
    <property type="match status" value="1"/>
</dbReference>
<evidence type="ECO:0000313" key="6">
    <source>
        <dbReference type="EMBL" id="XBH09140.1"/>
    </source>
</evidence>
<evidence type="ECO:0000313" key="7">
    <source>
        <dbReference type="EMBL" id="XBH12345.1"/>
    </source>
</evidence>
<evidence type="ECO:0000256" key="4">
    <source>
        <dbReference type="RuleBase" id="RU361277"/>
    </source>
</evidence>
<keyword evidence="1 4" id="KW-0479">Metal-binding</keyword>
<dbReference type="CDD" id="cd08236">
    <property type="entry name" value="sugar_DH"/>
    <property type="match status" value="1"/>
</dbReference>
<evidence type="ECO:0000256" key="2">
    <source>
        <dbReference type="ARBA" id="ARBA00022833"/>
    </source>
</evidence>
<proteinExistence type="inferred from homology"/>
<dbReference type="KEGG" id="epl:P4G45_11670"/>
<dbReference type="InterPro" id="IPR002328">
    <property type="entry name" value="ADH_Zn_CS"/>
</dbReference>
<gene>
    <name evidence="6" type="ORF">P4G45_11670</name>
    <name evidence="7" type="ORF">P8936_11615</name>
</gene>
<dbReference type="InterPro" id="IPR013154">
    <property type="entry name" value="ADH-like_N"/>
</dbReference>
<dbReference type="SUPFAM" id="SSF51735">
    <property type="entry name" value="NAD(P)-binding Rossmann-fold domains"/>
    <property type="match status" value="1"/>
</dbReference>
<dbReference type="PANTHER" id="PTHR43401:SF2">
    <property type="entry name" value="L-THREONINE 3-DEHYDROGENASE"/>
    <property type="match status" value="1"/>
</dbReference>
<dbReference type="InterPro" id="IPR013149">
    <property type="entry name" value="ADH-like_C"/>
</dbReference>
<dbReference type="Gene3D" id="3.90.180.10">
    <property type="entry name" value="Medium-chain alcohol dehydrogenases, catalytic domain"/>
    <property type="match status" value="1"/>
</dbReference>